<dbReference type="EMBL" id="NTJD01000004">
    <property type="protein sequence ID" value="PCD76946.1"/>
    <property type="molecule type" value="Genomic_DNA"/>
</dbReference>
<keyword evidence="3 5" id="KW-1133">Transmembrane helix</keyword>
<dbReference type="GO" id="GO:0016020">
    <property type="term" value="C:membrane"/>
    <property type="evidence" value="ECO:0007669"/>
    <property type="project" value="UniProtKB-SubCell"/>
</dbReference>
<feature type="transmembrane region" description="Helical" evidence="5">
    <location>
        <begin position="41"/>
        <end position="64"/>
    </location>
</feature>
<comment type="caution">
    <text evidence="7">The sequence shown here is derived from an EMBL/GenBank/DDBJ whole genome shotgun (WGS) entry which is preliminary data.</text>
</comment>
<dbReference type="PANTHER" id="PTHR32322:SF9">
    <property type="entry name" value="AMINO-ACID METABOLITE EFFLUX PUMP-RELATED"/>
    <property type="match status" value="1"/>
</dbReference>
<feature type="transmembrane region" description="Helical" evidence="5">
    <location>
        <begin position="192"/>
        <end position="211"/>
    </location>
</feature>
<dbReference type="Pfam" id="PF00892">
    <property type="entry name" value="EamA"/>
    <property type="match status" value="2"/>
</dbReference>
<comment type="subcellular location">
    <subcellularLocation>
        <location evidence="1">Membrane</location>
        <topology evidence="1">Multi-pass membrane protein</topology>
    </subcellularLocation>
</comment>
<feature type="transmembrane region" description="Helical" evidence="5">
    <location>
        <begin position="76"/>
        <end position="96"/>
    </location>
</feature>
<feature type="domain" description="EamA" evidence="6">
    <location>
        <begin position="163"/>
        <end position="296"/>
    </location>
</feature>
<dbReference type="InterPro" id="IPR037185">
    <property type="entry name" value="EmrE-like"/>
</dbReference>
<dbReference type="InterPro" id="IPR050638">
    <property type="entry name" value="AA-Vitamin_Transporters"/>
</dbReference>
<dbReference type="InterPro" id="IPR000620">
    <property type="entry name" value="EamA_dom"/>
</dbReference>
<accession>A0A2A4CS35</accession>
<feature type="transmembrane region" description="Helical" evidence="5">
    <location>
        <begin position="255"/>
        <end position="274"/>
    </location>
</feature>
<keyword evidence="2 5" id="KW-0812">Transmembrane</keyword>
<dbReference type="AlphaFoldDB" id="A0A2A4CS35"/>
<evidence type="ECO:0000256" key="1">
    <source>
        <dbReference type="ARBA" id="ARBA00004141"/>
    </source>
</evidence>
<name>A0A2A4CS35_9RHOB</name>
<evidence type="ECO:0000313" key="8">
    <source>
        <dbReference type="Proteomes" id="UP000243507"/>
    </source>
</evidence>
<evidence type="ECO:0000259" key="6">
    <source>
        <dbReference type="Pfam" id="PF00892"/>
    </source>
</evidence>
<proteinExistence type="predicted"/>
<feature type="transmembrane region" description="Helical" evidence="5">
    <location>
        <begin position="162"/>
        <end position="180"/>
    </location>
</feature>
<dbReference type="SUPFAM" id="SSF103481">
    <property type="entry name" value="Multidrug resistance efflux transporter EmrE"/>
    <property type="match status" value="2"/>
</dbReference>
<evidence type="ECO:0000256" key="2">
    <source>
        <dbReference type="ARBA" id="ARBA00022692"/>
    </source>
</evidence>
<evidence type="ECO:0000256" key="5">
    <source>
        <dbReference type="SAM" id="Phobius"/>
    </source>
</evidence>
<feature type="transmembrane region" description="Helical" evidence="5">
    <location>
        <begin position="223"/>
        <end position="243"/>
    </location>
</feature>
<evidence type="ECO:0000256" key="3">
    <source>
        <dbReference type="ARBA" id="ARBA00022989"/>
    </source>
</evidence>
<feature type="transmembrane region" description="Helical" evidence="5">
    <location>
        <begin position="108"/>
        <end position="126"/>
    </location>
</feature>
<organism evidence="7 8">
    <name type="scientific">Pseudothioclava arenosa</name>
    <dbReference type="NCBI Taxonomy" id="1795308"/>
    <lineage>
        <taxon>Bacteria</taxon>
        <taxon>Pseudomonadati</taxon>
        <taxon>Pseudomonadota</taxon>
        <taxon>Alphaproteobacteria</taxon>
        <taxon>Rhodobacterales</taxon>
        <taxon>Paracoccaceae</taxon>
        <taxon>Pseudothioclava</taxon>
    </lineage>
</organism>
<feature type="transmembrane region" description="Helical" evidence="5">
    <location>
        <begin position="280"/>
        <end position="296"/>
    </location>
</feature>
<evidence type="ECO:0000256" key="4">
    <source>
        <dbReference type="ARBA" id="ARBA00023136"/>
    </source>
</evidence>
<dbReference type="OrthoDB" id="9810556at2"/>
<protein>
    <submittedName>
        <fullName evidence="7">EamA family transporter</fullName>
    </submittedName>
</protein>
<reference evidence="7 8" key="1">
    <citation type="submission" date="2017-09" db="EMBL/GenBank/DDBJ databases">
        <title>A multilocus sequence analysis scheme for characterization of bacteria in the genus Thioclava.</title>
        <authorList>
            <person name="Liu Y."/>
            <person name="Shao Z."/>
        </authorList>
    </citation>
    <scope>NUCLEOTIDE SEQUENCE [LARGE SCALE GENOMIC DNA]</scope>
    <source>
        <strain evidence="7 8">CAU 1312</strain>
    </source>
</reference>
<evidence type="ECO:0000313" key="7">
    <source>
        <dbReference type="EMBL" id="PCD76946.1"/>
    </source>
</evidence>
<feature type="transmembrane region" description="Helical" evidence="5">
    <location>
        <begin position="138"/>
        <end position="156"/>
    </location>
</feature>
<feature type="domain" description="EamA" evidence="6">
    <location>
        <begin position="19"/>
        <end position="148"/>
    </location>
</feature>
<dbReference type="Proteomes" id="UP000243507">
    <property type="component" value="Unassembled WGS sequence"/>
</dbReference>
<keyword evidence="8" id="KW-1185">Reference proteome</keyword>
<gene>
    <name evidence="7" type="ORF">CLN94_07610</name>
</gene>
<keyword evidence="4 5" id="KW-0472">Membrane</keyword>
<sequence>MTAKPRPDQHSMSPLAWGLLLLLAMIWGSSFLSNRAALDGLGVFTTVTIRVTGGAALLWLWVVLRKIRLPRSPARIWQFLLIGFFANALPFSLIVWGQQHISSGLASILNASAAIFGVLIAALVFVDERMTTRKASGVALGFAGVVLAIGAEALGTLDLRALGQWAIIGSSLSYGIGAALARKMTKGLPHEVSAAGALTGAAAWMIPLMLWREGVPDFDWPAHSWAGVIWLAFACSALAYLLYFRVMELAGMANLSLVGLLIPPFAIVAGALAYDERLGLNQLAGFAVIALGLLILRERKA</sequence>
<dbReference type="PANTHER" id="PTHR32322">
    <property type="entry name" value="INNER MEMBRANE TRANSPORTER"/>
    <property type="match status" value="1"/>
</dbReference>